<keyword evidence="2" id="KW-1185">Reference proteome</keyword>
<organism evidence="1 2">
    <name type="scientific">Terrihalobacillus insolitus</name>
    <dbReference type="NCBI Taxonomy" id="2950438"/>
    <lineage>
        <taxon>Bacteria</taxon>
        <taxon>Bacillati</taxon>
        <taxon>Bacillota</taxon>
        <taxon>Bacilli</taxon>
        <taxon>Bacillales</taxon>
        <taxon>Bacillaceae</taxon>
        <taxon>Terrihalobacillus</taxon>
    </lineage>
</organism>
<proteinExistence type="predicted"/>
<evidence type="ECO:0000313" key="2">
    <source>
        <dbReference type="Proteomes" id="UP001145050"/>
    </source>
</evidence>
<dbReference type="EMBL" id="JAMQKB010000018">
    <property type="protein sequence ID" value="MDC3425655.1"/>
    <property type="molecule type" value="Genomic_DNA"/>
</dbReference>
<name>A0A9X3WU73_9BACI</name>
<dbReference type="RefSeq" id="WP_272437472.1">
    <property type="nucleotide sequence ID" value="NZ_JAMQKB010000018.1"/>
</dbReference>
<gene>
    <name evidence="1" type="ORF">NC797_14200</name>
</gene>
<dbReference type="Proteomes" id="UP001145050">
    <property type="component" value="Unassembled WGS sequence"/>
</dbReference>
<comment type="caution">
    <text evidence="1">The sequence shown here is derived from an EMBL/GenBank/DDBJ whole genome shotgun (WGS) entry which is preliminary data.</text>
</comment>
<evidence type="ECO:0000313" key="1">
    <source>
        <dbReference type="EMBL" id="MDC3425655.1"/>
    </source>
</evidence>
<protein>
    <submittedName>
        <fullName evidence="1">Uncharacterized protein</fullName>
    </submittedName>
</protein>
<sequence>MKNVLTLIFLLIILVFGIIGFANLANQPDREKQIDNEASSNGQPDYFIEMRELT</sequence>
<reference evidence="1" key="1">
    <citation type="submission" date="2022-06" db="EMBL/GenBank/DDBJ databases">
        <title>Aquibacillus sp. a new bacterium isolated from soil saline samples.</title>
        <authorList>
            <person name="Galisteo C."/>
            <person name="De La Haba R."/>
            <person name="Sanchez-Porro C."/>
            <person name="Ventosa A."/>
        </authorList>
    </citation>
    <scope>NUCLEOTIDE SEQUENCE</scope>
    <source>
        <strain evidence="1">3ASR75-11</strain>
    </source>
</reference>
<accession>A0A9X3WU73</accession>
<dbReference type="AlphaFoldDB" id="A0A9X3WU73"/>